<dbReference type="GO" id="GO:0045202">
    <property type="term" value="C:synapse"/>
    <property type="evidence" value="ECO:0007669"/>
    <property type="project" value="TreeGrafter"/>
</dbReference>
<sequence>MRSPRLLAALCLLLAASCRLGAAARHGKTPPMETHFALSEARRSESPPRYYTINLRVEISLPVSHDSSLISGEERFSKQQLHTPDVLTLGSVWDEGLGLLLMMNMGGPQNSNDGLFGRCQAPHLPPLRYRVSAPELRELQELLRELMAQGLTWRDGATQAIVGRELSRVPAAGARYDEEQ</sequence>
<dbReference type="GO" id="GO:0035773">
    <property type="term" value="P:insulin secretion involved in cellular response to glucose stimulus"/>
    <property type="evidence" value="ECO:0007669"/>
    <property type="project" value="TreeGrafter"/>
</dbReference>
<dbReference type="GO" id="GO:0051046">
    <property type="term" value="P:regulation of secretion"/>
    <property type="evidence" value="ECO:0007669"/>
    <property type="project" value="TreeGrafter"/>
</dbReference>
<dbReference type="GO" id="GO:0030133">
    <property type="term" value="C:transport vesicle"/>
    <property type="evidence" value="ECO:0007669"/>
    <property type="project" value="UniProtKB-SubCell"/>
</dbReference>
<dbReference type="InterPro" id="IPR029403">
    <property type="entry name" value="RESP18_dom"/>
</dbReference>
<feature type="domain" description="RESP18" evidence="4">
    <location>
        <begin position="130"/>
        <end position="170"/>
    </location>
</feature>
<dbReference type="PROSITE" id="PS51257">
    <property type="entry name" value="PROKAR_LIPOPROTEIN"/>
    <property type="match status" value="1"/>
</dbReference>
<feature type="signal peptide" evidence="3">
    <location>
        <begin position="1"/>
        <end position="23"/>
    </location>
</feature>
<evidence type="ECO:0000256" key="3">
    <source>
        <dbReference type="SAM" id="SignalP"/>
    </source>
</evidence>
<keyword evidence="5" id="KW-0675">Receptor</keyword>
<evidence type="ECO:0000259" key="4">
    <source>
        <dbReference type="Pfam" id="PF14948"/>
    </source>
</evidence>
<keyword evidence="2" id="KW-0968">Cytoplasmic vesicle</keyword>
<evidence type="ECO:0000313" key="5">
    <source>
        <dbReference type="EMBL" id="TNN37061.1"/>
    </source>
</evidence>
<dbReference type="AlphaFoldDB" id="A0A4Z2F8C5"/>
<accession>A0A4Z2F8C5</accession>
<comment type="subcellular location">
    <subcellularLocation>
        <location evidence="1">Cytoplasmic vesicle</location>
        <location evidence="1">Secretory vesicle</location>
    </subcellularLocation>
</comment>
<dbReference type="GO" id="GO:0030141">
    <property type="term" value="C:secretory granule"/>
    <property type="evidence" value="ECO:0007669"/>
    <property type="project" value="InterPro"/>
</dbReference>
<dbReference type="PANTHER" id="PTHR46106">
    <property type="entry name" value="IA-2 PROTEIN TYROSINE PHOSPHATASE, ISOFORM C"/>
    <property type="match status" value="1"/>
</dbReference>
<dbReference type="InterPro" id="IPR033522">
    <property type="entry name" value="IA-2/IA-2_beta"/>
</dbReference>
<evidence type="ECO:0000256" key="2">
    <source>
        <dbReference type="ARBA" id="ARBA00023329"/>
    </source>
</evidence>
<name>A0A4Z2F8C5_9TELE</name>
<dbReference type="Proteomes" id="UP000314294">
    <property type="component" value="Unassembled WGS sequence"/>
</dbReference>
<protein>
    <submittedName>
        <fullName evidence="5">Receptor-type tyrosine-protein phosphatase N2</fullName>
    </submittedName>
</protein>
<dbReference type="PANTHER" id="PTHR46106:SF1">
    <property type="entry name" value="RECEPTOR-TYPE TYROSINE-PROTEIN PHOSPHATASE-LIKE N"/>
    <property type="match status" value="1"/>
</dbReference>
<dbReference type="EMBL" id="SRLO01001538">
    <property type="protein sequence ID" value="TNN37061.1"/>
    <property type="molecule type" value="Genomic_DNA"/>
</dbReference>
<keyword evidence="3" id="KW-0732">Signal</keyword>
<evidence type="ECO:0000256" key="1">
    <source>
        <dbReference type="ARBA" id="ARBA00004398"/>
    </source>
</evidence>
<organism evidence="5 6">
    <name type="scientific">Liparis tanakae</name>
    <name type="common">Tanaka's snailfish</name>
    <dbReference type="NCBI Taxonomy" id="230148"/>
    <lineage>
        <taxon>Eukaryota</taxon>
        <taxon>Metazoa</taxon>
        <taxon>Chordata</taxon>
        <taxon>Craniata</taxon>
        <taxon>Vertebrata</taxon>
        <taxon>Euteleostomi</taxon>
        <taxon>Actinopterygii</taxon>
        <taxon>Neopterygii</taxon>
        <taxon>Teleostei</taxon>
        <taxon>Neoteleostei</taxon>
        <taxon>Acanthomorphata</taxon>
        <taxon>Eupercaria</taxon>
        <taxon>Perciformes</taxon>
        <taxon>Cottioidei</taxon>
        <taxon>Cottales</taxon>
        <taxon>Liparidae</taxon>
        <taxon>Liparis</taxon>
    </lineage>
</organism>
<proteinExistence type="predicted"/>
<keyword evidence="6" id="KW-1185">Reference proteome</keyword>
<comment type="caution">
    <text evidence="5">The sequence shown here is derived from an EMBL/GenBank/DDBJ whole genome shotgun (WGS) entry which is preliminary data.</text>
</comment>
<gene>
    <name evidence="5" type="primary">Ptprn2_0</name>
    <name evidence="5" type="ORF">EYF80_052775</name>
</gene>
<feature type="chain" id="PRO_5021251614" evidence="3">
    <location>
        <begin position="24"/>
        <end position="180"/>
    </location>
</feature>
<evidence type="ECO:0000313" key="6">
    <source>
        <dbReference type="Proteomes" id="UP000314294"/>
    </source>
</evidence>
<reference evidence="5 6" key="1">
    <citation type="submission" date="2019-03" db="EMBL/GenBank/DDBJ databases">
        <title>First draft genome of Liparis tanakae, snailfish: a comprehensive survey of snailfish specific genes.</title>
        <authorList>
            <person name="Kim W."/>
            <person name="Song I."/>
            <person name="Jeong J.-H."/>
            <person name="Kim D."/>
            <person name="Kim S."/>
            <person name="Ryu S."/>
            <person name="Song J.Y."/>
            <person name="Lee S.K."/>
        </authorList>
    </citation>
    <scope>NUCLEOTIDE SEQUENCE [LARGE SCALE GENOMIC DNA]</scope>
    <source>
        <tissue evidence="5">Muscle</tissue>
    </source>
</reference>
<dbReference type="Pfam" id="PF14948">
    <property type="entry name" value="RESP18"/>
    <property type="match status" value="1"/>
</dbReference>